<dbReference type="PANTHER" id="PTHR31973:SF187">
    <property type="entry name" value="MUTATOR TRANSPOSASE MUDRA PROTEIN"/>
    <property type="match status" value="1"/>
</dbReference>
<dbReference type="InterPro" id="IPR058594">
    <property type="entry name" value="PB1-like_dom_pln"/>
</dbReference>
<feature type="compositionally biased region" description="Basic and acidic residues" evidence="1">
    <location>
        <begin position="247"/>
        <end position="258"/>
    </location>
</feature>
<feature type="domain" description="PB1-like" evidence="2">
    <location>
        <begin position="64"/>
        <end position="135"/>
    </location>
</feature>
<dbReference type="EMBL" id="WHWC01000002">
    <property type="protein sequence ID" value="KAG8387639.1"/>
    <property type="molecule type" value="Genomic_DNA"/>
</dbReference>
<feature type="region of interest" description="Disordered" evidence="1">
    <location>
        <begin position="247"/>
        <end position="271"/>
    </location>
</feature>
<name>A0AAV6XYQ9_9LAMI</name>
<protein>
    <recommendedName>
        <fullName evidence="2">PB1-like domain-containing protein</fullName>
    </recommendedName>
</protein>
<keyword evidence="4" id="KW-1185">Reference proteome</keyword>
<gene>
    <name evidence="3" type="ORF">BUALT_Bualt02G0042300</name>
</gene>
<reference evidence="3" key="1">
    <citation type="submission" date="2019-10" db="EMBL/GenBank/DDBJ databases">
        <authorList>
            <person name="Zhang R."/>
            <person name="Pan Y."/>
            <person name="Wang J."/>
            <person name="Ma R."/>
            <person name="Yu S."/>
        </authorList>
    </citation>
    <scope>NUCLEOTIDE SEQUENCE</scope>
    <source>
        <strain evidence="3">LA-IB0</strain>
        <tissue evidence="3">Leaf</tissue>
    </source>
</reference>
<dbReference type="Proteomes" id="UP000826271">
    <property type="component" value="Unassembled WGS sequence"/>
</dbReference>
<evidence type="ECO:0000313" key="3">
    <source>
        <dbReference type="EMBL" id="KAG8387639.1"/>
    </source>
</evidence>
<proteinExistence type="predicted"/>
<dbReference type="PANTHER" id="PTHR31973">
    <property type="entry name" value="POLYPROTEIN, PUTATIVE-RELATED"/>
    <property type="match status" value="1"/>
</dbReference>
<evidence type="ECO:0000313" key="4">
    <source>
        <dbReference type="Proteomes" id="UP000826271"/>
    </source>
</evidence>
<organism evidence="3 4">
    <name type="scientific">Buddleja alternifolia</name>
    <dbReference type="NCBI Taxonomy" id="168488"/>
    <lineage>
        <taxon>Eukaryota</taxon>
        <taxon>Viridiplantae</taxon>
        <taxon>Streptophyta</taxon>
        <taxon>Embryophyta</taxon>
        <taxon>Tracheophyta</taxon>
        <taxon>Spermatophyta</taxon>
        <taxon>Magnoliopsida</taxon>
        <taxon>eudicotyledons</taxon>
        <taxon>Gunneridae</taxon>
        <taxon>Pentapetalae</taxon>
        <taxon>asterids</taxon>
        <taxon>lamiids</taxon>
        <taxon>Lamiales</taxon>
        <taxon>Scrophulariaceae</taxon>
        <taxon>Buddlejeae</taxon>
        <taxon>Buddleja</taxon>
    </lineage>
</organism>
<sequence>MAETSNISSSRKFPEEGLWEVKKKNKEVSDPRTRKGKGFPEKIMACTEVVDFFLWVGCVIEWLPKVRYFGGRRMVFQDIDKDRFFYNDLMDMYAKAGGTAYCVTMYYSTPGQTLDTGIRTLSGDRGVIDLIREYQGLNVIPIYIVDKADRILSMDSQGNVVPNVEHTPSLPSCGDQYDGNINTENQGGVRHHDNEDDENFNFNFENWGDANENLSSEAQHPNNNINTNNLGDANENLRSEAKHDNENLNTENREHDNVNQDPDDSDSSSISECPSWLLEDLKGPYDDDIFTSRPVDHALKVLKSLRAFVKGKKKKKITTEQEEQNAKRGVDGEGWFSDVDSEDELYSLRGSDDETPKHPIWEDGMEKKGIGPCVGMKFISRDKYREVLRDWAVRNGWDLKFLKTEKGRITAVCKKGCAWIIHESPIMNSSTYQVKSLKGKHTCSYITENTQADYKCIGKRIVHLISDNLNEGLESLKNKIRRDIEVECRLHKVYRAKRYVLDLLRGDISEQYIGSHDERGWVFLFDRQKGLIEAVASLAPNAEHRYCLRHMYNNFKARFKGEELKRLFWRAASTYNVRQDLRVMSEIQRVYPKRGQEQTPYEWFSAIPSTHWARCFFPIRTKCDVIVNNISESFNSFKLEARELPIIQMFEWIRRRLMSRIQVKKEGMEKYSGTSIASRKKRKLVQQEIKMRLNHL</sequence>
<comment type="caution">
    <text evidence="3">The sequence shown here is derived from an EMBL/GenBank/DDBJ whole genome shotgun (WGS) entry which is preliminary data.</text>
</comment>
<evidence type="ECO:0000256" key="1">
    <source>
        <dbReference type="SAM" id="MobiDB-lite"/>
    </source>
</evidence>
<feature type="region of interest" description="Disordered" evidence="1">
    <location>
        <begin position="168"/>
        <end position="233"/>
    </location>
</feature>
<feature type="compositionally biased region" description="Polar residues" evidence="1">
    <location>
        <begin position="212"/>
        <end position="231"/>
    </location>
</feature>
<dbReference type="Pfam" id="PF26130">
    <property type="entry name" value="PB1-like"/>
    <property type="match status" value="1"/>
</dbReference>
<accession>A0AAV6XYQ9</accession>
<dbReference type="AlphaFoldDB" id="A0AAV6XYQ9"/>
<evidence type="ECO:0000259" key="2">
    <source>
        <dbReference type="Pfam" id="PF26130"/>
    </source>
</evidence>